<protein>
    <recommendedName>
        <fullName evidence="3">Exocyst subunit Exo70 family protein</fullName>
    </recommendedName>
</protein>
<keyword evidence="2 3" id="KW-0813">Transport</keyword>
<dbReference type="InterPro" id="IPR004140">
    <property type="entry name" value="Exo70"/>
</dbReference>
<comment type="similarity">
    <text evidence="1 3">Belongs to the EXO70 family.</text>
</comment>
<organism evidence="5 6">
    <name type="scientific">Triticum urartu</name>
    <name type="common">Red wild einkorn</name>
    <name type="synonym">Crithodium urartu</name>
    <dbReference type="NCBI Taxonomy" id="4572"/>
    <lineage>
        <taxon>Eukaryota</taxon>
        <taxon>Viridiplantae</taxon>
        <taxon>Streptophyta</taxon>
        <taxon>Embryophyta</taxon>
        <taxon>Tracheophyta</taxon>
        <taxon>Spermatophyta</taxon>
        <taxon>Magnoliopsida</taxon>
        <taxon>Liliopsida</taxon>
        <taxon>Poales</taxon>
        <taxon>Poaceae</taxon>
        <taxon>BOP clade</taxon>
        <taxon>Pooideae</taxon>
        <taxon>Triticodae</taxon>
        <taxon>Triticeae</taxon>
        <taxon>Triticinae</taxon>
        <taxon>Triticum</taxon>
    </lineage>
</organism>
<evidence type="ECO:0000313" key="5">
    <source>
        <dbReference type="EnsemblPlants" id="TuG1812G0100000398.01.T01.cds278750"/>
    </source>
</evidence>
<dbReference type="Pfam" id="PF03081">
    <property type="entry name" value="Exo70_C"/>
    <property type="match status" value="1"/>
</dbReference>
<evidence type="ECO:0000313" key="6">
    <source>
        <dbReference type="Proteomes" id="UP000015106"/>
    </source>
</evidence>
<dbReference type="GO" id="GO:0006887">
    <property type="term" value="P:exocytosis"/>
    <property type="evidence" value="ECO:0007669"/>
    <property type="project" value="UniProtKB-KW"/>
</dbReference>
<evidence type="ECO:0000256" key="3">
    <source>
        <dbReference type="RuleBase" id="RU365026"/>
    </source>
</evidence>
<dbReference type="Proteomes" id="UP000015106">
    <property type="component" value="Chromosome 1"/>
</dbReference>
<dbReference type="AlphaFoldDB" id="A0A8R7JV61"/>
<dbReference type="Gene3D" id="1.20.1280.170">
    <property type="entry name" value="Exocyst complex component Exo70"/>
    <property type="match status" value="1"/>
</dbReference>
<name>A0A8R7JV61_TRIUA</name>
<sequence length="82" mass="9940">SSALKDALKERFKNFNLTYRELYRTHTAWKVVDPHQREELQISISERVIPAYRSFVERYRVQLEGDRNFAKYVKYSPEDLEN</sequence>
<dbReference type="SUPFAM" id="SSF74788">
    <property type="entry name" value="Cullin repeat-like"/>
    <property type="match status" value="1"/>
</dbReference>
<dbReference type="GO" id="GO:0005546">
    <property type="term" value="F:phosphatidylinositol-4,5-bisphosphate binding"/>
    <property type="evidence" value="ECO:0007669"/>
    <property type="project" value="InterPro"/>
</dbReference>
<dbReference type="GO" id="GO:0015031">
    <property type="term" value="P:protein transport"/>
    <property type="evidence" value="ECO:0007669"/>
    <property type="project" value="UniProtKB-KW"/>
</dbReference>
<keyword evidence="6" id="KW-1185">Reference proteome</keyword>
<dbReference type="PANTHER" id="PTHR12542:SF179">
    <property type="entry name" value="OS05G0369700 PROTEIN"/>
    <property type="match status" value="1"/>
</dbReference>
<proteinExistence type="inferred from homology"/>
<dbReference type="InterPro" id="IPR016159">
    <property type="entry name" value="Cullin_repeat-like_dom_sf"/>
</dbReference>
<evidence type="ECO:0000259" key="4">
    <source>
        <dbReference type="Pfam" id="PF03081"/>
    </source>
</evidence>
<accession>A0A8R7JV61</accession>
<dbReference type="Gramene" id="TuG1812G0100000398.01.T01">
    <property type="protein sequence ID" value="TuG1812G0100000398.01.T01.cds278750"/>
    <property type="gene ID" value="TuG1812G0100000398.01"/>
</dbReference>
<dbReference type="EnsemblPlants" id="TuG1812G0100000398.01.T01">
    <property type="protein sequence ID" value="TuG1812G0100000398.01.T01.cds278750"/>
    <property type="gene ID" value="TuG1812G0100000398.01"/>
</dbReference>
<reference evidence="5" key="3">
    <citation type="submission" date="2022-06" db="UniProtKB">
        <authorList>
            <consortium name="EnsemblPlants"/>
        </authorList>
    </citation>
    <scope>IDENTIFICATION</scope>
</reference>
<feature type="domain" description="Exocyst complex subunit Exo70 C-terminal" evidence="4">
    <location>
        <begin position="5"/>
        <end position="82"/>
    </location>
</feature>
<evidence type="ECO:0000256" key="2">
    <source>
        <dbReference type="ARBA" id="ARBA00022448"/>
    </source>
</evidence>
<keyword evidence="3" id="KW-0268">Exocytosis</keyword>
<dbReference type="InterPro" id="IPR046364">
    <property type="entry name" value="Exo70_C"/>
</dbReference>
<keyword evidence="3" id="KW-0653">Protein transport</keyword>
<dbReference type="PANTHER" id="PTHR12542">
    <property type="entry name" value="EXOCYST COMPLEX PROTEIN EXO70"/>
    <property type="match status" value="1"/>
</dbReference>
<reference evidence="6" key="1">
    <citation type="journal article" date="2013" name="Nature">
        <title>Draft genome of the wheat A-genome progenitor Triticum urartu.</title>
        <authorList>
            <person name="Ling H.Q."/>
            <person name="Zhao S."/>
            <person name="Liu D."/>
            <person name="Wang J."/>
            <person name="Sun H."/>
            <person name="Zhang C."/>
            <person name="Fan H."/>
            <person name="Li D."/>
            <person name="Dong L."/>
            <person name="Tao Y."/>
            <person name="Gao C."/>
            <person name="Wu H."/>
            <person name="Li Y."/>
            <person name="Cui Y."/>
            <person name="Guo X."/>
            <person name="Zheng S."/>
            <person name="Wang B."/>
            <person name="Yu K."/>
            <person name="Liang Q."/>
            <person name="Yang W."/>
            <person name="Lou X."/>
            <person name="Chen J."/>
            <person name="Feng M."/>
            <person name="Jian J."/>
            <person name="Zhang X."/>
            <person name="Luo G."/>
            <person name="Jiang Y."/>
            <person name="Liu J."/>
            <person name="Wang Z."/>
            <person name="Sha Y."/>
            <person name="Zhang B."/>
            <person name="Wu H."/>
            <person name="Tang D."/>
            <person name="Shen Q."/>
            <person name="Xue P."/>
            <person name="Zou S."/>
            <person name="Wang X."/>
            <person name="Liu X."/>
            <person name="Wang F."/>
            <person name="Yang Y."/>
            <person name="An X."/>
            <person name="Dong Z."/>
            <person name="Zhang K."/>
            <person name="Zhang X."/>
            <person name="Luo M.C."/>
            <person name="Dvorak J."/>
            <person name="Tong Y."/>
            <person name="Wang J."/>
            <person name="Yang H."/>
            <person name="Li Z."/>
            <person name="Wang D."/>
            <person name="Zhang A."/>
            <person name="Wang J."/>
        </authorList>
    </citation>
    <scope>NUCLEOTIDE SEQUENCE</scope>
    <source>
        <strain evidence="6">cv. G1812</strain>
    </source>
</reference>
<comment type="function">
    <text evidence="3">Component of the exocyst complex.</text>
</comment>
<dbReference type="GO" id="GO:0000145">
    <property type="term" value="C:exocyst"/>
    <property type="evidence" value="ECO:0007669"/>
    <property type="project" value="InterPro"/>
</dbReference>
<evidence type="ECO:0000256" key="1">
    <source>
        <dbReference type="ARBA" id="ARBA00006756"/>
    </source>
</evidence>
<reference evidence="5" key="2">
    <citation type="submission" date="2018-03" db="EMBL/GenBank/DDBJ databases">
        <title>The Triticum urartu genome reveals the dynamic nature of wheat genome evolution.</title>
        <authorList>
            <person name="Ling H."/>
            <person name="Ma B."/>
            <person name="Shi X."/>
            <person name="Liu H."/>
            <person name="Dong L."/>
            <person name="Sun H."/>
            <person name="Cao Y."/>
            <person name="Gao Q."/>
            <person name="Zheng S."/>
            <person name="Li Y."/>
            <person name="Yu Y."/>
            <person name="Du H."/>
            <person name="Qi M."/>
            <person name="Li Y."/>
            <person name="Yu H."/>
            <person name="Cui Y."/>
            <person name="Wang N."/>
            <person name="Chen C."/>
            <person name="Wu H."/>
            <person name="Zhao Y."/>
            <person name="Zhang J."/>
            <person name="Li Y."/>
            <person name="Zhou W."/>
            <person name="Zhang B."/>
            <person name="Hu W."/>
            <person name="Eijk M."/>
            <person name="Tang J."/>
            <person name="Witsenboer H."/>
            <person name="Zhao S."/>
            <person name="Li Z."/>
            <person name="Zhang A."/>
            <person name="Wang D."/>
            <person name="Liang C."/>
        </authorList>
    </citation>
    <scope>NUCLEOTIDE SEQUENCE [LARGE SCALE GENOMIC DNA]</scope>
    <source>
        <strain evidence="5">cv. G1812</strain>
    </source>
</reference>